<proteinExistence type="predicted"/>
<dbReference type="InterPro" id="IPR021787">
    <property type="entry name" value="DUF3352"/>
</dbReference>
<evidence type="ECO:0000313" key="1">
    <source>
        <dbReference type="EMBL" id="VEP13964.1"/>
    </source>
</evidence>
<protein>
    <recommendedName>
        <fullName evidence="3">DUF3352 domain-containing protein</fullName>
    </recommendedName>
</protein>
<keyword evidence="2" id="KW-1185">Reference proteome</keyword>
<dbReference type="Pfam" id="PF11832">
    <property type="entry name" value="DUF3352"/>
    <property type="match status" value="1"/>
</dbReference>
<dbReference type="AlphaFoldDB" id="A0A563VRD2"/>
<dbReference type="EMBL" id="CAACVJ010000146">
    <property type="protein sequence ID" value="VEP13964.1"/>
    <property type="molecule type" value="Genomic_DNA"/>
</dbReference>
<organism evidence="1 2">
    <name type="scientific">Hyella patelloides LEGE 07179</name>
    <dbReference type="NCBI Taxonomy" id="945734"/>
    <lineage>
        <taxon>Bacteria</taxon>
        <taxon>Bacillati</taxon>
        <taxon>Cyanobacteriota</taxon>
        <taxon>Cyanophyceae</taxon>
        <taxon>Pleurocapsales</taxon>
        <taxon>Hyellaceae</taxon>
        <taxon>Hyella</taxon>
    </lineage>
</organism>
<sequence length="202" mass="23659">MSEKKIKISYLCLILISSAIVITDFHFRFLVGKELTPREGFQFIPQEALVTLYISTTSQDWQQIKKLVPSEARNFLKYELNTFMSRMAVLKEINYQQDIRPWIGNVMLAFLPKNNFESESDRENYLLIVGIKNKIKLLNFANKLERQYNQQLESNNYKNIPIVKITDDEHNVLFLAILKNQLLVSPQTQILESAIDTWQIVN</sequence>
<name>A0A563VRD2_9CYAN</name>
<evidence type="ECO:0000313" key="2">
    <source>
        <dbReference type="Proteomes" id="UP000320055"/>
    </source>
</evidence>
<dbReference type="RefSeq" id="WP_144864773.1">
    <property type="nucleotide sequence ID" value="NZ_LR213784.1"/>
</dbReference>
<gene>
    <name evidence="1" type="ORF">H1P_230028</name>
</gene>
<reference evidence="1 2" key="1">
    <citation type="submission" date="2019-01" db="EMBL/GenBank/DDBJ databases">
        <authorList>
            <person name="Brito A."/>
        </authorList>
    </citation>
    <scope>NUCLEOTIDE SEQUENCE [LARGE SCALE GENOMIC DNA]</scope>
    <source>
        <strain evidence="1">1</strain>
    </source>
</reference>
<dbReference type="Proteomes" id="UP000320055">
    <property type="component" value="Unassembled WGS sequence"/>
</dbReference>
<accession>A0A563VRD2</accession>
<dbReference type="OrthoDB" id="451203at2"/>
<evidence type="ECO:0008006" key="3">
    <source>
        <dbReference type="Google" id="ProtNLM"/>
    </source>
</evidence>